<keyword evidence="2 6" id="KW-0812">Transmembrane</keyword>
<reference evidence="7 8" key="1">
    <citation type="submission" date="2024-07" db="EMBL/GenBank/DDBJ databases">
        <title>Draft sequence of the Neodothiora populina.</title>
        <authorList>
            <person name="Drown D.D."/>
            <person name="Schuette U.S."/>
            <person name="Buechlein A.B."/>
            <person name="Rusch D.R."/>
            <person name="Winton L.W."/>
            <person name="Adams G.A."/>
        </authorList>
    </citation>
    <scope>NUCLEOTIDE SEQUENCE [LARGE SCALE GENOMIC DNA]</scope>
    <source>
        <strain evidence="7 8">CPC 39397</strain>
    </source>
</reference>
<evidence type="ECO:0000256" key="1">
    <source>
        <dbReference type="ARBA" id="ARBA00004141"/>
    </source>
</evidence>
<evidence type="ECO:0000256" key="5">
    <source>
        <dbReference type="SAM" id="MobiDB-lite"/>
    </source>
</evidence>
<evidence type="ECO:0000313" key="8">
    <source>
        <dbReference type="Proteomes" id="UP001562354"/>
    </source>
</evidence>
<comment type="caution">
    <text evidence="7">The sequence shown here is derived from an EMBL/GenBank/DDBJ whole genome shotgun (WGS) entry which is preliminary data.</text>
</comment>
<feature type="compositionally biased region" description="Basic and acidic residues" evidence="5">
    <location>
        <begin position="666"/>
        <end position="678"/>
    </location>
</feature>
<dbReference type="Pfam" id="PF03619">
    <property type="entry name" value="Solute_trans_a"/>
    <property type="match status" value="1"/>
</dbReference>
<feature type="transmembrane region" description="Helical" evidence="6">
    <location>
        <begin position="258"/>
        <end position="281"/>
    </location>
</feature>
<dbReference type="PANTHER" id="PTHR23423">
    <property type="entry name" value="ORGANIC SOLUTE TRANSPORTER-RELATED"/>
    <property type="match status" value="1"/>
</dbReference>
<feature type="compositionally biased region" description="Acidic residues" evidence="5">
    <location>
        <begin position="614"/>
        <end position="624"/>
    </location>
</feature>
<gene>
    <name evidence="7" type="ORF">AAFC00_002275</name>
</gene>
<feature type="region of interest" description="Disordered" evidence="5">
    <location>
        <begin position="385"/>
        <end position="418"/>
    </location>
</feature>
<dbReference type="Proteomes" id="UP001562354">
    <property type="component" value="Unassembled WGS sequence"/>
</dbReference>
<dbReference type="GeneID" id="95975977"/>
<feature type="transmembrane region" description="Helical" evidence="6">
    <location>
        <begin position="87"/>
        <end position="105"/>
    </location>
</feature>
<name>A0ABR3PGW2_9PEZI</name>
<evidence type="ECO:0008006" key="9">
    <source>
        <dbReference type="Google" id="ProtNLM"/>
    </source>
</evidence>
<accession>A0ABR3PGW2</accession>
<feature type="transmembrane region" description="Helical" evidence="6">
    <location>
        <begin position="225"/>
        <end position="246"/>
    </location>
</feature>
<keyword evidence="8" id="KW-1185">Reference proteome</keyword>
<evidence type="ECO:0000256" key="4">
    <source>
        <dbReference type="ARBA" id="ARBA00023136"/>
    </source>
</evidence>
<feature type="transmembrane region" description="Helical" evidence="6">
    <location>
        <begin position="53"/>
        <end position="81"/>
    </location>
</feature>
<feature type="transmembrane region" description="Helical" evidence="6">
    <location>
        <begin position="15"/>
        <end position="41"/>
    </location>
</feature>
<feature type="region of interest" description="Disordered" evidence="5">
    <location>
        <begin position="556"/>
        <end position="678"/>
    </location>
</feature>
<comment type="subcellular location">
    <subcellularLocation>
        <location evidence="1">Membrane</location>
        <topology evidence="1">Multi-pass membrane protein</topology>
    </subcellularLocation>
</comment>
<feature type="compositionally biased region" description="Basic and acidic residues" evidence="5">
    <location>
        <begin position="490"/>
        <end position="500"/>
    </location>
</feature>
<dbReference type="RefSeq" id="XP_069201655.1">
    <property type="nucleotide sequence ID" value="XM_069341570.1"/>
</dbReference>
<dbReference type="InterPro" id="IPR005178">
    <property type="entry name" value="Ostalpha/TMEM184C"/>
</dbReference>
<evidence type="ECO:0000256" key="2">
    <source>
        <dbReference type="ARBA" id="ARBA00022692"/>
    </source>
</evidence>
<dbReference type="EMBL" id="JBFMKM010000007">
    <property type="protein sequence ID" value="KAL1305382.1"/>
    <property type="molecule type" value="Genomic_DNA"/>
</dbReference>
<evidence type="ECO:0000256" key="3">
    <source>
        <dbReference type="ARBA" id="ARBA00022989"/>
    </source>
</evidence>
<proteinExistence type="predicted"/>
<evidence type="ECO:0000256" key="6">
    <source>
        <dbReference type="SAM" id="Phobius"/>
    </source>
</evidence>
<organism evidence="7 8">
    <name type="scientific">Neodothiora populina</name>
    <dbReference type="NCBI Taxonomy" id="2781224"/>
    <lineage>
        <taxon>Eukaryota</taxon>
        <taxon>Fungi</taxon>
        <taxon>Dikarya</taxon>
        <taxon>Ascomycota</taxon>
        <taxon>Pezizomycotina</taxon>
        <taxon>Dothideomycetes</taxon>
        <taxon>Dothideomycetidae</taxon>
        <taxon>Dothideales</taxon>
        <taxon>Dothioraceae</taxon>
        <taxon>Neodothiora</taxon>
    </lineage>
</organism>
<keyword evidence="3 6" id="KW-1133">Transmembrane helix</keyword>
<evidence type="ECO:0000313" key="7">
    <source>
        <dbReference type="EMBL" id="KAL1305382.1"/>
    </source>
</evidence>
<protein>
    <recommendedName>
        <fullName evidence="9">DUF300-domain-containing protein</fullName>
    </recommendedName>
</protein>
<sequence>MAGDQTIPSGTGSRFASLVTILAGVAALSATLTTFVAVWLQTKNYRKPLLQRYVIRILIMVPIYCAASWASLISMRVAFWIDPFRDVYEAFTLYAFFQLLINFLGGERALIIMMHGRAPVSHLWPLNHCLAKVDISDPHTFLSIKRGILQYTWIKPLLAVSTIAMKATGTYREGYIGVASGYFWSSLIYNVSISISLYALALFWVCMSDDLHPFRPMPKFLCIKGIIFASYWQGFMLSILVWLGAIPDIKGGYSADNLAAAIQDALICFEMPVFALAHWYAFSWHDYADKTISDARMPVKYALRDAFGPRDLIEDAKETFYGTQYEYRYFDADDNVIAHEQSSSREARIKEGMRYGRGGKGKYWLPERGHADAKTPLLGHLASSRARTMSPGGGKSHSPPVSANRYGSPGPPEEPMLDPEEERLYDNARALEFGDWNYPVINTHYATKADGLGAAPDVITSSTNRNLLQPTKGNKQRRKSKIKEIQNNVKHGEDASHHGEASSSAGSHAKSRGKLPIIGKLLRQESSSSSASSKSGNSQLVDLVVEDHEAEEIERVRARKEGGPGWNGVEQKHFVVTNPDEGEVEEVRHGYNPDEPEGAATDQMHNTDMAFAIGEDEDEGENDDNDAKKPLDELEQEQPWEHRDYGDSSSSSSQERQRTPEYGSFNEERHVWGEDDGK</sequence>
<feature type="region of interest" description="Disordered" evidence="5">
    <location>
        <begin position="487"/>
        <end position="513"/>
    </location>
</feature>
<dbReference type="SMART" id="SM01417">
    <property type="entry name" value="Solute_trans_a"/>
    <property type="match status" value="1"/>
</dbReference>
<feature type="transmembrane region" description="Helical" evidence="6">
    <location>
        <begin position="182"/>
        <end position="205"/>
    </location>
</feature>
<keyword evidence="4 6" id="KW-0472">Membrane</keyword>